<proteinExistence type="predicted"/>
<organism evidence="1">
    <name type="scientific">marine sediment metagenome</name>
    <dbReference type="NCBI Taxonomy" id="412755"/>
    <lineage>
        <taxon>unclassified sequences</taxon>
        <taxon>metagenomes</taxon>
        <taxon>ecological metagenomes</taxon>
    </lineage>
</organism>
<name>A0A0F9AHX4_9ZZZZ</name>
<feature type="non-terminal residue" evidence="1">
    <location>
        <position position="34"/>
    </location>
</feature>
<accession>A0A0F9AHX4</accession>
<dbReference type="AlphaFoldDB" id="A0A0F9AHX4"/>
<comment type="caution">
    <text evidence="1">The sequence shown here is derived from an EMBL/GenBank/DDBJ whole genome shotgun (WGS) entry which is preliminary data.</text>
</comment>
<reference evidence="1" key="1">
    <citation type="journal article" date="2015" name="Nature">
        <title>Complex archaea that bridge the gap between prokaryotes and eukaryotes.</title>
        <authorList>
            <person name="Spang A."/>
            <person name="Saw J.H."/>
            <person name="Jorgensen S.L."/>
            <person name="Zaremba-Niedzwiedzka K."/>
            <person name="Martijn J."/>
            <person name="Lind A.E."/>
            <person name="van Eijk R."/>
            <person name="Schleper C."/>
            <person name="Guy L."/>
            <person name="Ettema T.J."/>
        </authorList>
    </citation>
    <scope>NUCLEOTIDE SEQUENCE</scope>
</reference>
<sequence>MDAWNLKGGQLKILSQSEIEEIHQRALDVLQQIG</sequence>
<gene>
    <name evidence="1" type="ORF">LCGC14_2846890</name>
</gene>
<dbReference type="EMBL" id="LAZR01054647">
    <property type="protein sequence ID" value="KKK78104.1"/>
    <property type="molecule type" value="Genomic_DNA"/>
</dbReference>
<protein>
    <submittedName>
        <fullName evidence="1">Uncharacterized protein</fullName>
    </submittedName>
</protein>
<evidence type="ECO:0000313" key="1">
    <source>
        <dbReference type="EMBL" id="KKK78104.1"/>
    </source>
</evidence>